<evidence type="ECO:0000256" key="2">
    <source>
        <dbReference type="ARBA" id="ARBA00022679"/>
    </source>
</evidence>
<dbReference type="GO" id="GO:0016787">
    <property type="term" value="F:hydrolase activity"/>
    <property type="evidence" value="ECO:0007669"/>
    <property type="project" value="UniProtKB-KW"/>
</dbReference>
<evidence type="ECO:0000256" key="6">
    <source>
        <dbReference type="ARBA" id="ARBA00022801"/>
    </source>
</evidence>
<dbReference type="SUPFAM" id="SSF56672">
    <property type="entry name" value="DNA/RNA polymerases"/>
    <property type="match status" value="1"/>
</dbReference>
<keyword evidence="2" id="KW-0808">Transferase</keyword>
<feature type="domain" description="Reverse transcriptase" evidence="9">
    <location>
        <begin position="506"/>
        <end position="663"/>
    </location>
</feature>
<keyword evidence="7" id="KW-0695">RNA-directed DNA polymerase</keyword>
<gene>
    <name evidence="12" type="primary">LOC110759386</name>
</gene>
<dbReference type="InterPro" id="IPR053134">
    <property type="entry name" value="RNA-dir_DNA_polymerase"/>
</dbReference>
<evidence type="ECO:0000256" key="4">
    <source>
        <dbReference type="ARBA" id="ARBA00022722"/>
    </source>
</evidence>
<dbReference type="GO" id="GO:0004519">
    <property type="term" value="F:endonuclease activity"/>
    <property type="evidence" value="ECO:0007669"/>
    <property type="project" value="UniProtKB-KW"/>
</dbReference>
<dbReference type="Gene3D" id="2.40.70.10">
    <property type="entry name" value="Acid Proteases"/>
    <property type="match status" value="1"/>
</dbReference>
<evidence type="ECO:0000256" key="1">
    <source>
        <dbReference type="ARBA" id="ARBA00012493"/>
    </source>
</evidence>
<evidence type="ECO:0000313" key="11">
    <source>
        <dbReference type="Proteomes" id="UP000515124"/>
    </source>
</evidence>
<evidence type="ECO:0000256" key="7">
    <source>
        <dbReference type="ARBA" id="ARBA00022918"/>
    </source>
</evidence>
<evidence type="ECO:0000259" key="9">
    <source>
        <dbReference type="Pfam" id="PF00078"/>
    </source>
</evidence>
<organism evidence="11 12">
    <name type="scientific">Prunus avium</name>
    <name type="common">Cherry</name>
    <name type="synonym">Cerasus avium</name>
    <dbReference type="NCBI Taxonomy" id="42229"/>
    <lineage>
        <taxon>Eukaryota</taxon>
        <taxon>Viridiplantae</taxon>
        <taxon>Streptophyta</taxon>
        <taxon>Embryophyta</taxon>
        <taxon>Tracheophyta</taxon>
        <taxon>Spermatophyta</taxon>
        <taxon>Magnoliopsida</taxon>
        <taxon>eudicotyledons</taxon>
        <taxon>Gunneridae</taxon>
        <taxon>Pentapetalae</taxon>
        <taxon>rosids</taxon>
        <taxon>fabids</taxon>
        <taxon>Rosales</taxon>
        <taxon>Rosaceae</taxon>
        <taxon>Amygdaloideae</taxon>
        <taxon>Amygdaleae</taxon>
        <taxon>Prunus</taxon>
    </lineage>
</organism>
<dbReference type="GeneID" id="110759386"/>
<feature type="domain" description="Reverse transcriptase RNase H-like" evidence="10">
    <location>
        <begin position="781"/>
        <end position="844"/>
    </location>
</feature>
<evidence type="ECO:0000313" key="12">
    <source>
        <dbReference type="RefSeq" id="XP_021817131.1"/>
    </source>
</evidence>
<reference evidence="12" key="1">
    <citation type="submission" date="2025-08" db="UniProtKB">
        <authorList>
            <consortium name="RefSeq"/>
        </authorList>
    </citation>
    <scope>IDENTIFICATION</scope>
</reference>
<evidence type="ECO:0000256" key="5">
    <source>
        <dbReference type="ARBA" id="ARBA00022759"/>
    </source>
</evidence>
<dbReference type="RefSeq" id="XP_021817131.1">
    <property type="nucleotide sequence ID" value="XM_021961439.1"/>
</dbReference>
<dbReference type="InterPro" id="IPR021109">
    <property type="entry name" value="Peptidase_aspartic_dom_sf"/>
</dbReference>
<feature type="region of interest" description="Disordered" evidence="8">
    <location>
        <begin position="1"/>
        <end position="62"/>
    </location>
</feature>
<dbReference type="CDD" id="cd00303">
    <property type="entry name" value="retropepsin_like"/>
    <property type="match status" value="1"/>
</dbReference>
<evidence type="ECO:0000256" key="8">
    <source>
        <dbReference type="SAM" id="MobiDB-lite"/>
    </source>
</evidence>
<proteinExistence type="predicted"/>
<keyword evidence="6" id="KW-0378">Hydrolase</keyword>
<dbReference type="EC" id="2.7.7.49" evidence="1"/>
<name>A0A6P5SU20_PRUAV</name>
<keyword evidence="5" id="KW-0255">Endonuclease</keyword>
<dbReference type="PANTHER" id="PTHR24559">
    <property type="entry name" value="TRANSPOSON TY3-I GAG-POL POLYPROTEIN"/>
    <property type="match status" value="1"/>
</dbReference>
<dbReference type="InterPro" id="IPR043502">
    <property type="entry name" value="DNA/RNA_pol_sf"/>
</dbReference>
<sequence>MKQAAIHAKAEYFNSRAEPTARQSEPIQRSATAQASPFAPTRQSAGYPENHKRKDAGSSQKGILRKTRAAVLLNENEIIPKPTFRKPNRQDGRDTGKFYRYHQQNSHNTEDCISLRKIVERLIREGKLDQYIARPQQAPVPNANRQINMISMISGGPTLAGGSNRSRKQYVRVAQYPQVLGIEGSRHAKMLKVRWEPITFSEEEEEGIIYPHDDPMIIRAEIAAFDVGRILIDTGSSVNVIFADAFKELGIDDSQVNRQLSPLLSFSGDLVQPIGSVSLPITFGIAPRRTMVYDQFLVVDCPTAYNVIVGRTALTTINAHLSPHMLRMKFPTCYGMGAIRGDQLSARNCYATALKSTAPQKQKETFTVVDLPNSNDPVDDPREETPTPVAQPAEDLETVALYEGQPDRCVWIGTLLNATLRAEFIQFLRQNSEVFAWSYNDMPGISPDVINHKLSISPVFKHVRKKRRSYDAERYEAMKNEVDKLMTIGFIREAIYPDWLANFVMVRKPKGGWRMCQDYTDLNKACPKDSFSLPRIDQLVDATAGHELLSFMDAYSGYNQIFMHPADSGHTAFITDKGLYCYNVMLFGLKNAGATYQRLVNRIFAEQIGSTMEVYVDDMLVKSRTAGEHLENLSLMFGILKAYRMRLNPTKCVFGVSSGRFLDFMISQRGIEANPDKIKAIINMEVLKTQKDIQSLTGRVATLTRFISKATDKCAPFFKALKEGKHHIEWTAECDKKFQDLKDYMGRAPLLSKPLPGETLSLYLSVSTTTVSSVLIRTPEKAAESRYPPLEQLALALVVSARRLRPYFQAHTITVLTNHPLRHVFQKPETSGRLVKWAIELGEFDVQFKPRPAEKGQAVVDFISELTPSEASKPGNTPPLISLPNGSHFDQSIPVWVLHVDCSANQQGCGAGLVLTAPDGTEMEYAIRFSFRTSNNEADLYPK</sequence>
<dbReference type="Gene3D" id="3.10.10.10">
    <property type="entry name" value="HIV Type 1 Reverse Transcriptase, subunit A, domain 1"/>
    <property type="match status" value="1"/>
</dbReference>
<dbReference type="GO" id="GO:0003964">
    <property type="term" value="F:RNA-directed DNA polymerase activity"/>
    <property type="evidence" value="ECO:0007669"/>
    <property type="project" value="UniProtKB-KW"/>
</dbReference>
<dbReference type="Gene3D" id="3.30.70.270">
    <property type="match status" value="2"/>
</dbReference>
<dbReference type="Pfam" id="PF00078">
    <property type="entry name" value="RVT_1"/>
    <property type="match status" value="1"/>
</dbReference>
<keyword evidence="3" id="KW-0548">Nucleotidyltransferase</keyword>
<accession>A0A6P5SU20</accession>
<dbReference type="PANTHER" id="PTHR24559:SF431">
    <property type="entry name" value="RNA-DIRECTED DNA POLYMERASE HOMOLOG"/>
    <property type="match status" value="1"/>
</dbReference>
<dbReference type="InterPro" id="IPR000477">
    <property type="entry name" value="RT_dom"/>
</dbReference>
<dbReference type="AlphaFoldDB" id="A0A6P5SU20"/>
<evidence type="ECO:0000256" key="3">
    <source>
        <dbReference type="ARBA" id="ARBA00022695"/>
    </source>
</evidence>
<dbReference type="KEGG" id="pavi:110759386"/>
<keyword evidence="4" id="KW-0540">Nuclease</keyword>
<dbReference type="CDD" id="cd01647">
    <property type="entry name" value="RT_LTR"/>
    <property type="match status" value="1"/>
</dbReference>
<dbReference type="InterPro" id="IPR043128">
    <property type="entry name" value="Rev_trsase/Diguanyl_cyclase"/>
</dbReference>
<dbReference type="Pfam" id="PF17917">
    <property type="entry name" value="RT_RNaseH"/>
    <property type="match status" value="1"/>
</dbReference>
<dbReference type="InterPro" id="IPR041373">
    <property type="entry name" value="RT_RNaseH"/>
</dbReference>
<evidence type="ECO:0000259" key="10">
    <source>
        <dbReference type="Pfam" id="PF17917"/>
    </source>
</evidence>
<dbReference type="Proteomes" id="UP000515124">
    <property type="component" value="Unplaced"/>
</dbReference>
<feature type="compositionally biased region" description="Polar residues" evidence="8">
    <location>
        <begin position="21"/>
        <end position="35"/>
    </location>
</feature>
<protein>
    <recommendedName>
        <fullName evidence="1">RNA-directed DNA polymerase</fullName>
        <ecNumber evidence="1">2.7.7.49</ecNumber>
    </recommendedName>
</protein>
<keyword evidence="11" id="KW-1185">Reference proteome</keyword>